<reference evidence="2 3" key="1">
    <citation type="submission" date="2020-06" db="EMBL/GenBank/DDBJ databases">
        <authorList>
            <person name="Li R."/>
            <person name="Bekaert M."/>
        </authorList>
    </citation>
    <scope>NUCLEOTIDE SEQUENCE [LARGE SCALE GENOMIC DNA]</scope>
    <source>
        <strain evidence="3">wild</strain>
    </source>
</reference>
<keyword evidence="3" id="KW-1185">Reference proteome</keyword>
<name>A0A6J8E6B1_MYTCO</name>
<sequence>MSEIYLLKSDITSQLRICDIHRNIIIETTNKKYRRKNCGVPSVNNILKYHNTTKSGNRHVTPEMFQRIVTKTGIFIPIGTSREETAKENVHARTTGGGPPAKAKDHVTGKILELHHGAPNFYGIDGGLEIEMPTSGEPLPSINTTDNLKSFVPSIPNTTSSITIVQITLFDSTNDLISLDNNTIRLELSEIEVKKEAAAKPIVEEAKFYQLSLSTILTTMPAYKILNNTVQVE</sequence>
<protein>
    <submittedName>
        <fullName evidence="2">Uncharacterized protein</fullName>
    </submittedName>
</protein>
<gene>
    <name evidence="2" type="ORF">MCOR_48930</name>
</gene>
<proteinExistence type="predicted"/>
<dbReference type="Proteomes" id="UP000507470">
    <property type="component" value="Unassembled WGS sequence"/>
</dbReference>
<evidence type="ECO:0000313" key="3">
    <source>
        <dbReference type="Proteomes" id="UP000507470"/>
    </source>
</evidence>
<dbReference type="AlphaFoldDB" id="A0A6J8E6B1"/>
<dbReference type="EMBL" id="CACVKT020008622">
    <property type="protein sequence ID" value="CAC5416294.1"/>
    <property type="molecule type" value="Genomic_DNA"/>
</dbReference>
<evidence type="ECO:0000256" key="1">
    <source>
        <dbReference type="SAM" id="MobiDB-lite"/>
    </source>
</evidence>
<feature type="region of interest" description="Disordered" evidence="1">
    <location>
        <begin position="84"/>
        <end position="104"/>
    </location>
</feature>
<evidence type="ECO:0000313" key="2">
    <source>
        <dbReference type="EMBL" id="CAC5416294.1"/>
    </source>
</evidence>
<accession>A0A6J8E6B1</accession>
<organism evidence="2 3">
    <name type="scientific">Mytilus coruscus</name>
    <name type="common">Sea mussel</name>
    <dbReference type="NCBI Taxonomy" id="42192"/>
    <lineage>
        <taxon>Eukaryota</taxon>
        <taxon>Metazoa</taxon>
        <taxon>Spiralia</taxon>
        <taxon>Lophotrochozoa</taxon>
        <taxon>Mollusca</taxon>
        <taxon>Bivalvia</taxon>
        <taxon>Autobranchia</taxon>
        <taxon>Pteriomorphia</taxon>
        <taxon>Mytilida</taxon>
        <taxon>Mytiloidea</taxon>
        <taxon>Mytilidae</taxon>
        <taxon>Mytilinae</taxon>
        <taxon>Mytilus</taxon>
    </lineage>
</organism>